<dbReference type="OMA" id="NSAKACT"/>
<comment type="function">
    <text evidence="4">Lysosomal thiol reductase that can reduce protein disulfide bonds. Facilitates the complete unfolding of proteins destined for lysosomal degradation. Plays an important role in antigen processing.</text>
</comment>
<dbReference type="PANTHER" id="PTHR13234:SF43">
    <property type="entry name" value="GAMMA-INTERFERON-INDUCIBLE LYSOSOMAL THIOL REDUCTASE"/>
    <property type="match status" value="1"/>
</dbReference>
<dbReference type="Pfam" id="PF03227">
    <property type="entry name" value="GILT"/>
    <property type="match status" value="1"/>
</dbReference>
<feature type="chain" id="PRO_5017413315" description="Gamma-interferon-inducible lysosomal thiol reductase" evidence="5">
    <location>
        <begin position="23"/>
        <end position="234"/>
    </location>
</feature>
<dbReference type="GO" id="GO:0002376">
    <property type="term" value="P:immune system process"/>
    <property type="evidence" value="ECO:0007669"/>
    <property type="project" value="UniProtKB-KW"/>
</dbReference>
<evidence type="ECO:0000256" key="5">
    <source>
        <dbReference type="SAM" id="SignalP"/>
    </source>
</evidence>
<keyword evidence="7" id="KW-1185">Reference proteome</keyword>
<feature type="signal peptide" evidence="5">
    <location>
        <begin position="1"/>
        <end position="22"/>
    </location>
</feature>
<dbReference type="Proteomes" id="UP001501920">
    <property type="component" value="Chromosome 17"/>
</dbReference>
<keyword evidence="4" id="KW-0458">Lysosome</keyword>
<proteinExistence type="inferred from homology"/>
<dbReference type="GO" id="GO:0016671">
    <property type="term" value="F:oxidoreductase activity, acting on a sulfur group of donors, disulfide as acceptor"/>
    <property type="evidence" value="ECO:0007669"/>
    <property type="project" value="UniProtKB-UniRule"/>
</dbReference>
<keyword evidence="4" id="KW-0964">Secreted</keyword>
<comment type="subunit">
    <text evidence="2 4">Dimer; disulfide-linked.</text>
</comment>
<dbReference type="OrthoDB" id="958254at2759"/>
<dbReference type="GeneTree" id="ENSGT00940000164804"/>
<dbReference type="STRING" id="42514.ENSPNAP00000001221"/>
<name>A0A3B4BRU5_PYGNA</name>
<dbReference type="CTD" id="336503"/>
<sequence>MCALKVSLLLAVFCFWLRCSSADKFGMLDESLRSNLTKPNGAAVNVSLYYESLCPGCRQFLVEQLMPTFFMLNDIMSVELVPYGNAQEKQSAGKYEFICQHGAEECQGNMIETCMLNKMGGSAYLVINCMEMSRDVVNAAKPCTDLFSDTPWKTIDSCVNGDEGNKLMHQNAVKTGALKPPHQYVPWITINGEHTDDLQDKAMNSLFNLVCSLYKGEKPPACTLGMKGKKGSFC</sequence>
<dbReference type="RefSeq" id="XP_017538365.1">
    <property type="nucleotide sequence ID" value="XM_017682876.2"/>
</dbReference>
<organism evidence="6 7">
    <name type="scientific">Pygocentrus nattereri</name>
    <name type="common">Red-bellied piranha</name>
    <dbReference type="NCBI Taxonomy" id="42514"/>
    <lineage>
        <taxon>Eukaryota</taxon>
        <taxon>Metazoa</taxon>
        <taxon>Chordata</taxon>
        <taxon>Craniata</taxon>
        <taxon>Vertebrata</taxon>
        <taxon>Euteleostomi</taxon>
        <taxon>Actinopterygii</taxon>
        <taxon>Neopterygii</taxon>
        <taxon>Teleostei</taxon>
        <taxon>Ostariophysi</taxon>
        <taxon>Characiformes</taxon>
        <taxon>Characoidei</taxon>
        <taxon>Pygocentrus</taxon>
    </lineage>
</organism>
<evidence type="ECO:0000256" key="3">
    <source>
        <dbReference type="ARBA" id="ARBA00023180"/>
    </source>
</evidence>
<keyword evidence="3 4" id="KW-0325">Glycoprotein</keyword>
<keyword evidence="4" id="KW-0391">Immunity</keyword>
<dbReference type="GO" id="GO:0005764">
    <property type="term" value="C:lysosome"/>
    <property type="evidence" value="ECO:0007669"/>
    <property type="project" value="UniProtKB-SubCell"/>
</dbReference>
<gene>
    <name evidence="6" type="primary">IFI30</name>
</gene>
<dbReference type="GO" id="GO:0005576">
    <property type="term" value="C:extracellular region"/>
    <property type="evidence" value="ECO:0007669"/>
    <property type="project" value="UniProtKB-SubCell"/>
</dbReference>
<comment type="similarity">
    <text evidence="1 4">Belongs to the GILT family.</text>
</comment>
<dbReference type="EC" id="1.8.-.-" evidence="4"/>
<evidence type="ECO:0000313" key="7">
    <source>
        <dbReference type="Proteomes" id="UP001501920"/>
    </source>
</evidence>
<keyword evidence="4" id="KW-0560">Oxidoreductase</keyword>
<dbReference type="InterPro" id="IPR004911">
    <property type="entry name" value="Interferon-induced_GILT"/>
</dbReference>
<dbReference type="PANTHER" id="PTHR13234">
    <property type="entry name" value="GAMMA-INTERFERON INDUCIBLE LYSOSOMAL THIOL REDUCTASE GILT"/>
    <property type="match status" value="1"/>
</dbReference>
<keyword evidence="4" id="KW-1015">Disulfide bond</keyword>
<evidence type="ECO:0000256" key="1">
    <source>
        <dbReference type="ARBA" id="ARBA00005679"/>
    </source>
</evidence>
<dbReference type="AlphaFoldDB" id="A0A3B4BRU5"/>
<accession>A0A3B4BRU5</accession>
<reference evidence="6" key="3">
    <citation type="submission" date="2025-09" db="UniProtKB">
        <authorList>
            <consortium name="Ensembl"/>
        </authorList>
    </citation>
    <scope>IDENTIFICATION</scope>
</reference>
<evidence type="ECO:0000256" key="4">
    <source>
        <dbReference type="RuleBase" id="RU369109"/>
    </source>
</evidence>
<evidence type="ECO:0000256" key="2">
    <source>
        <dbReference type="ARBA" id="ARBA00011615"/>
    </source>
</evidence>
<keyword evidence="4 5" id="KW-0732">Signal</keyword>
<reference evidence="6 7" key="1">
    <citation type="submission" date="2020-10" db="EMBL/GenBank/DDBJ databases">
        <title>Pygocentrus nattereri (red-bellied piranha) genome, fPygNat1, primary haplotype.</title>
        <authorList>
            <person name="Myers G."/>
            <person name="Meyer A."/>
            <person name="Karagic N."/>
            <person name="Pippel M."/>
            <person name="Winkler S."/>
            <person name="Tracey A."/>
            <person name="Wood J."/>
            <person name="Formenti G."/>
            <person name="Howe K."/>
            <person name="Fedrigo O."/>
            <person name="Jarvis E.D."/>
        </authorList>
    </citation>
    <scope>NUCLEOTIDE SEQUENCE [LARGE SCALE GENOMIC DNA]</scope>
</reference>
<keyword evidence="4" id="KW-0676">Redox-active center</keyword>
<evidence type="ECO:0000313" key="6">
    <source>
        <dbReference type="Ensembl" id="ENSPNAP00000001221.1"/>
    </source>
</evidence>
<dbReference type="GeneID" id="108411354"/>
<protein>
    <recommendedName>
        <fullName evidence="4">Gamma-interferon-inducible lysosomal thiol reductase</fullName>
        <ecNumber evidence="4">1.8.-.-</ecNumber>
    </recommendedName>
    <alternativeName>
        <fullName evidence="4">Gamma-interferon-inducible protein IP-30</fullName>
    </alternativeName>
</protein>
<reference evidence="6" key="2">
    <citation type="submission" date="2025-08" db="UniProtKB">
        <authorList>
            <consortium name="Ensembl"/>
        </authorList>
    </citation>
    <scope>IDENTIFICATION</scope>
</reference>
<comment type="subcellular location">
    <subcellularLocation>
        <location evidence="4">Secreted</location>
    </subcellularLocation>
    <subcellularLocation>
        <location evidence="4">Lysosome</location>
    </subcellularLocation>
</comment>
<dbReference type="Ensembl" id="ENSPNAT00000012536.2">
    <property type="protein sequence ID" value="ENSPNAP00000001221.1"/>
    <property type="gene ID" value="ENSPNAG00000000605.2"/>
</dbReference>